<name>H8KNZ2_SOLCM</name>
<dbReference type="PANTHER" id="PTHR47197:SF3">
    <property type="entry name" value="DIHYDRO-HEME D1 DEHYDROGENASE"/>
    <property type="match status" value="1"/>
</dbReference>
<dbReference type="STRING" id="929556.Solca_0374"/>
<dbReference type="AlphaFoldDB" id="H8KNZ2"/>
<dbReference type="OrthoDB" id="9772811at2"/>
<dbReference type="SUPFAM" id="SSF51004">
    <property type="entry name" value="C-terminal (heme d1) domain of cytochrome cd1-nitrite reductase"/>
    <property type="match status" value="1"/>
</dbReference>
<evidence type="ECO:0000313" key="2">
    <source>
        <dbReference type="Proteomes" id="UP000007590"/>
    </source>
</evidence>
<evidence type="ECO:0000313" key="1">
    <source>
        <dbReference type="EMBL" id="AFD05514.1"/>
    </source>
</evidence>
<dbReference type="RefSeq" id="WP_014678742.1">
    <property type="nucleotide sequence ID" value="NC_017770.1"/>
</dbReference>
<keyword evidence="2" id="KW-1185">Reference proteome</keyword>
<sequence>MKIYYFILSFIAIILFQIGCKKVSSVPVKTKMVLAEKKSVDTLTSVIHTLKPYSDLVLDTSISLQSAPGTKSVLFNSDGSRLYALNLEGLSVYEFDQQEKRVLREFRFKPTIGEGWSYEDAKKIISYKEKPVEAAISNHDSILWVSLHNAEGIVPILLNDIPKMKALHPERDSLQKEVKVIYTNDATPDTIYCPLIKTGKTPKVIVADKKSQYLLVSNWHSHSTSVLTIDPDHFPFAYLLKNISMGAIPRGIVVDNNNERSFVAIMGGARINVVNMKTWENEPPINVASNPRHLVMDTKGRLFVSYNMLSEVACIDPLTGQTLFTAKTESHPRTIILSKNGQFLFVTCYKGNKLDVFKIVDNGLVKIYSLDSKGRPVGVDIFEDDDTLEAWVCNYTIGTIKVFKFQKHQDELNLAITKKKRLSQSIN</sequence>
<dbReference type="Gene3D" id="2.130.10.10">
    <property type="entry name" value="YVTN repeat-like/Quinoprotein amine dehydrogenase"/>
    <property type="match status" value="1"/>
</dbReference>
<dbReference type="InterPro" id="IPR051200">
    <property type="entry name" value="Host-pathogen_enzymatic-act"/>
</dbReference>
<dbReference type="HOGENOM" id="CLU_660273_0_0_10"/>
<proteinExistence type="predicted"/>
<dbReference type="KEGG" id="scn:Solca_0374"/>
<dbReference type="Proteomes" id="UP000007590">
    <property type="component" value="Chromosome"/>
</dbReference>
<dbReference type="EMBL" id="CP003349">
    <property type="protein sequence ID" value="AFD05514.1"/>
    <property type="molecule type" value="Genomic_DNA"/>
</dbReference>
<dbReference type="eggNOG" id="COG3391">
    <property type="taxonomic scope" value="Bacteria"/>
</dbReference>
<dbReference type="InterPro" id="IPR015943">
    <property type="entry name" value="WD40/YVTN_repeat-like_dom_sf"/>
</dbReference>
<organism evidence="1 2">
    <name type="scientific">Solitalea canadensis (strain ATCC 29591 / DSM 3403 / JCM 21819 / LMG 8368 / NBRC 15130 / NCIMB 12057 / USAM 9D)</name>
    <name type="common">Flexibacter canadensis</name>
    <dbReference type="NCBI Taxonomy" id="929556"/>
    <lineage>
        <taxon>Bacteria</taxon>
        <taxon>Pseudomonadati</taxon>
        <taxon>Bacteroidota</taxon>
        <taxon>Sphingobacteriia</taxon>
        <taxon>Sphingobacteriales</taxon>
        <taxon>Sphingobacteriaceae</taxon>
        <taxon>Solitalea</taxon>
    </lineage>
</organism>
<dbReference type="InterPro" id="IPR011048">
    <property type="entry name" value="Haem_d1_sf"/>
</dbReference>
<reference evidence="1" key="1">
    <citation type="submission" date="2012-02" db="EMBL/GenBank/DDBJ databases">
        <title>The complete genome of Solitalea canadensis DSM 3403.</title>
        <authorList>
            <consortium name="US DOE Joint Genome Institute (JGI-PGF)"/>
            <person name="Lucas S."/>
            <person name="Copeland A."/>
            <person name="Lapidus A."/>
            <person name="Glavina del Rio T."/>
            <person name="Dalin E."/>
            <person name="Tice H."/>
            <person name="Bruce D."/>
            <person name="Goodwin L."/>
            <person name="Pitluck S."/>
            <person name="Peters L."/>
            <person name="Ovchinnikova G."/>
            <person name="Lu M."/>
            <person name="Kyrpides N."/>
            <person name="Mavromatis K."/>
            <person name="Ivanova N."/>
            <person name="Brettin T."/>
            <person name="Detter J.C."/>
            <person name="Han C."/>
            <person name="Larimer F."/>
            <person name="Land M."/>
            <person name="Hauser L."/>
            <person name="Markowitz V."/>
            <person name="Cheng J.-F."/>
            <person name="Hugenholtz P."/>
            <person name="Woyke T."/>
            <person name="Wu D."/>
            <person name="Spring S."/>
            <person name="Schroeder M."/>
            <person name="Kopitz M."/>
            <person name="Brambilla E."/>
            <person name="Klenk H.-P."/>
            <person name="Eisen J.A."/>
        </authorList>
    </citation>
    <scope>NUCLEOTIDE SEQUENCE</scope>
    <source>
        <strain evidence="1">DSM 3403</strain>
    </source>
</reference>
<accession>H8KNZ2</accession>
<protein>
    <recommendedName>
        <fullName evidence="3">YVTN family beta-propeller repeat protein</fullName>
    </recommendedName>
</protein>
<gene>
    <name evidence="1" type="ordered locus">Solca_0374</name>
</gene>
<evidence type="ECO:0008006" key="3">
    <source>
        <dbReference type="Google" id="ProtNLM"/>
    </source>
</evidence>
<dbReference type="PANTHER" id="PTHR47197">
    <property type="entry name" value="PROTEIN NIRF"/>
    <property type="match status" value="1"/>
</dbReference>